<accession>A0ABW0ZSQ5</accession>
<name>A0ABW0ZSQ5_9ACTN</name>
<evidence type="ECO:0000313" key="1">
    <source>
        <dbReference type="EMBL" id="MFC5745717.1"/>
    </source>
</evidence>
<evidence type="ECO:0000313" key="2">
    <source>
        <dbReference type="Proteomes" id="UP001596074"/>
    </source>
</evidence>
<dbReference type="RefSeq" id="WP_378281339.1">
    <property type="nucleotide sequence ID" value="NZ_JBHSON010000009.1"/>
</dbReference>
<gene>
    <name evidence="1" type="ORF">ACFPZN_08880</name>
</gene>
<comment type="caution">
    <text evidence="1">The sequence shown here is derived from an EMBL/GenBank/DDBJ whole genome shotgun (WGS) entry which is preliminary data.</text>
</comment>
<reference evidence="2" key="1">
    <citation type="journal article" date="2019" name="Int. J. Syst. Evol. Microbiol.">
        <title>The Global Catalogue of Microorganisms (GCM) 10K type strain sequencing project: providing services to taxonomists for standard genome sequencing and annotation.</title>
        <authorList>
            <consortium name="The Broad Institute Genomics Platform"/>
            <consortium name="The Broad Institute Genome Sequencing Center for Infectious Disease"/>
            <person name="Wu L."/>
            <person name="Ma J."/>
        </authorList>
    </citation>
    <scope>NUCLEOTIDE SEQUENCE [LARGE SCALE GENOMIC DNA]</scope>
    <source>
        <strain evidence="2">KCTC 42087</strain>
    </source>
</reference>
<keyword evidence="2" id="KW-1185">Reference proteome</keyword>
<dbReference type="EMBL" id="JBHSON010000009">
    <property type="protein sequence ID" value="MFC5745717.1"/>
    <property type="molecule type" value="Genomic_DNA"/>
</dbReference>
<dbReference type="Proteomes" id="UP001596074">
    <property type="component" value="Unassembled WGS sequence"/>
</dbReference>
<protein>
    <submittedName>
        <fullName evidence="1">Uncharacterized protein</fullName>
    </submittedName>
</protein>
<organism evidence="1 2">
    <name type="scientific">Actinomadura rugatobispora</name>
    <dbReference type="NCBI Taxonomy" id="1994"/>
    <lineage>
        <taxon>Bacteria</taxon>
        <taxon>Bacillati</taxon>
        <taxon>Actinomycetota</taxon>
        <taxon>Actinomycetes</taxon>
        <taxon>Streptosporangiales</taxon>
        <taxon>Thermomonosporaceae</taxon>
        <taxon>Actinomadura</taxon>
    </lineage>
</organism>
<sequence length="74" mass="7391">MLLGDKGRIIAVIPSAVTNAPGGPCGTGGGADIGWGAVIKADRAYYDVVLAELESAGDRLTAVLPRAAGVIRGE</sequence>
<proteinExistence type="predicted"/>